<feature type="transmembrane region" description="Helical" evidence="1">
    <location>
        <begin position="28"/>
        <end position="44"/>
    </location>
</feature>
<keyword evidence="3" id="KW-1185">Reference proteome</keyword>
<organism evidence="2 3">
    <name type="scientific">Mycena albidolilacea</name>
    <dbReference type="NCBI Taxonomy" id="1033008"/>
    <lineage>
        <taxon>Eukaryota</taxon>
        <taxon>Fungi</taxon>
        <taxon>Dikarya</taxon>
        <taxon>Basidiomycota</taxon>
        <taxon>Agaricomycotina</taxon>
        <taxon>Agaricomycetes</taxon>
        <taxon>Agaricomycetidae</taxon>
        <taxon>Agaricales</taxon>
        <taxon>Marasmiineae</taxon>
        <taxon>Mycenaceae</taxon>
        <taxon>Mycena</taxon>
    </lineage>
</organism>
<keyword evidence="1" id="KW-0812">Transmembrane</keyword>
<reference evidence="2" key="1">
    <citation type="submission" date="2023-03" db="EMBL/GenBank/DDBJ databases">
        <title>Massive genome expansion in bonnet fungi (Mycena s.s.) driven by repeated elements and novel gene families across ecological guilds.</title>
        <authorList>
            <consortium name="Lawrence Berkeley National Laboratory"/>
            <person name="Harder C.B."/>
            <person name="Miyauchi S."/>
            <person name="Viragh M."/>
            <person name="Kuo A."/>
            <person name="Thoen E."/>
            <person name="Andreopoulos B."/>
            <person name="Lu D."/>
            <person name="Skrede I."/>
            <person name="Drula E."/>
            <person name="Henrissat B."/>
            <person name="Morin E."/>
            <person name="Kohler A."/>
            <person name="Barry K."/>
            <person name="LaButti K."/>
            <person name="Morin E."/>
            <person name="Salamov A."/>
            <person name="Lipzen A."/>
            <person name="Mereny Z."/>
            <person name="Hegedus B."/>
            <person name="Baldrian P."/>
            <person name="Stursova M."/>
            <person name="Weitz H."/>
            <person name="Taylor A."/>
            <person name="Grigoriev I.V."/>
            <person name="Nagy L.G."/>
            <person name="Martin F."/>
            <person name="Kauserud H."/>
        </authorList>
    </citation>
    <scope>NUCLEOTIDE SEQUENCE</scope>
    <source>
        <strain evidence="2">CBHHK002</strain>
    </source>
</reference>
<dbReference type="EMBL" id="JARIHO010000042">
    <property type="protein sequence ID" value="KAJ7326241.1"/>
    <property type="molecule type" value="Genomic_DNA"/>
</dbReference>
<evidence type="ECO:0000313" key="3">
    <source>
        <dbReference type="Proteomes" id="UP001218218"/>
    </source>
</evidence>
<comment type="caution">
    <text evidence="2">The sequence shown here is derived from an EMBL/GenBank/DDBJ whole genome shotgun (WGS) entry which is preliminary data.</text>
</comment>
<dbReference type="AlphaFoldDB" id="A0AAD6ZK34"/>
<evidence type="ECO:0000256" key="1">
    <source>
        <dbReference type="SAM" id="Phobius"/>
    </source>
</evidence>
<keyword evidence="1" id="KW-1133">Transmembrane helix</keyword>
<gene>
    <name evidence="2" type="ORF">DFH08DRAFT_885150</name>
</gene>
<sequence>MKEQLASQVFSLLSLILIPFIPNSTLQYIALALVFISIAAYLVYQNTLTCQVGRLDAATKEVNTLFEAATAECVADPRFVYETGLKLTEYDPHIGTGTLADYIQAELRTCARMHMPAEVPGGHRSQDSNFGQRFSRRYADHKMHELQNWMIGTYGQDLEQSIGLLYM</sequence>
<keyword evidence="1" id="KW-0472">Membrane</keyword>
<accession>A0AAD6ZK34</accession>
<name>A0AAD6ZK34_9AGAR</name>
<feature type="transmembrane region" description="Helical" evidence="1">
    <location>
        <begin position="5"/>
        <end position="22"/>
    </location>
</feature>
<evidence type="ECO:0000313" key="2">
    <source>
        <dbReference type="EMBL" id="KAJ7326241.1"/>
    </source>
</evidence>
<proteinExistence type="predicted"/>
<dbReference type="Proteomes" id="UP001218218">
    <property type="component" value="Unassembled WGS sequence"/>
</dbReference>
<protein>
    <submittedName>
        <fullName evidence="2">Uncharacterized protein</fullName>
    </submittedName>
</protein>